<dbReference type="KEGG" id="bliq:INP51_11420"/>
<dbReference type="RefSeq" id="WP_193734971.1">
    <property type="nucleotide sequence ID" value="NZ_CP063304.1"/>
</dbReference>
<keyword evidence="5 6" id="KW-0472">Membrane</keyword>
<feature type="transmembrane region" description="Helical" evidence="6">
    <location>
        <begin position="292"/>
        <end position="311"/>
    </location>
</feature>
<dbReference type="Proteomes" id="UP000593601">
    <property type="component" value="Chromosome"/>
</dbReference>
<gene>
    <name evidence="7" type="ORF">INP51_11420</name>
</gene>
<evidence type="ECO:0000256" key="3">
    <source>
        <dbReference type="ARBA" id="ARBA00022692"/>
    </source>
</evidence>
<protein>
    <submittedName>
        <fullName evidence="7">Branched-chain amino acid ABC transporter permease</fullName>
    </submittedName>
</protein>
<dbReference type="GO" id="GO:0005886">
    <property type="term" value="C:plasma membrane"/>
    <property type="evidence" value="ECO:0007669"/>
    <property type="project" value="UniProtKB-SubCell"/>
</dbReference>
<feature type="transmembrane region" description="Helical" evidence="6">
    <location>
        <begin position="92"/>
        <end position="112"/>
    </location>
</feature>
<dbReference type="PANTHER" id="PTHR30482">
    <property type="entry name" value="HIGH-AFFINITY BRANCHED-CHAIN AMINO ACID TRANSPORT SYSTEM PERMEASE"/>
    <property type="match status" value="1"/>
</dbReference>
<name>A0A7M2REE4_9FIRM</name>
<organism evidence="7 8">
    <name type="scientific">Blautia liquoris</name>
    <dbReference type="NCBI Taxonomy" id="2779518"/>
    <lineage>
        <taxon>Bacteria</taxon>
        <taxon>Bacillati</taxon>
        <taxon>Bacillota</taxon>
        <taxon>Clostridia</taxon>
        <taxon>Lachnospirales</taxon>
        <taxon>Lachnospiraceae</taxon>
        <taxon>Blautia</taxon>
    </lineage>
</organism>
<proteinExistence type="predicted"/>
<dbReference type="PANTHER" id="PTHR30482:SF10">
    <property type="entry name" value="HIGH-AFFINITY BRANCHED-CHAIN AMINO ACID TRANSPORT PROTEIN BRAE"/>
    <property type="match status" value="1"/>
</dbReference>
<feature type="transmembrane region" description="Helical" evidence="6">
    <location>
        <begin position="17"/>
        <end position="34"/>
    </location>
</feature>
<keyword evidence="2" id="KW-1003">Cell membrane</keyword>
<evidence type="ECO:0000256" key="4">
    <source>
        <dbReference type="ARBA" id="ARBA00022989"/>
    </source>
</evidence>
<feature type="transmembrane region" description="Helical" evidence="6">
    <location>
        <begin position="218"/>
        <end position="235"/>
    </location>
</feature>
<reference evidence="7 8" key="1">
    <citation type="submission" date="2020-10" db="EMBL/GenBank/DDBJ databases">
        <title>Blautia liquoris sp.nov., isolated from the mud in a fermentation cellar used for the production of Chinese strong-flavoured liquor.</title>
        <authorList>
            <person name="Lu L."/>
        </authorList>
    </citation>
    <scope>NUCLEOTIDE SEQUENCE [LARGE SCALE GENOMIC DNA]</scope>
    <source>
        <strain evidence="7 8">LZLJ-3</strain>
    </source>
</reference>
<keyword evidence="3 6" id="KW-0812">Transmembrane</keyword>
<dbReference type="AlphaFoldDB" id="A0A7M2REE4"/>
<evidence type="ECO:0000313" key="7">
    <source>
        <dbReference type="EMBL" id="QOV18609.1"/>
    </source>
</evidence>
<keyword evidence="4 6" id="KW-1133">Transmembrane helix</keyword>
<sequence length="338" mass="37181">MNQLMNKVQKLWDEHKIVSMAVLFILLLTVPSVFPKNYIMGIICRILLYILLAGGLNVINGYSSQFCIGYAGFFCIGAYAEAILSLKAGMNFWILLPISGIITAIFGLLIALPTLRLSGKYLSIVTLGFSEIIRLTVLNWNGLTGGPMGIKGIAVPSLFGLEFKSAIQYYYIFLFLVILFVFATSRVIKSRIGRAWMSIREDELAAKSLGVEASKYKAMNFMYGAFWAGIAGAAYAPYTRYIDPTFFTLDEGFNILAMVIVGGMGTMVGPIAGSIVINIVTELLRPISEYRMVVYAILIIGMMWLRPQGLFGATQSILSGGKIMKKSDRGKKKGREAA</sequence>
<dbReference type="CDD" id="cd06581">
    <property type="entry name" value="TM_PBP1_LivM_like"/>
    <property type="match status" value="1"/>
</dbReference>
<feature type="transmembrane region" description="Helical" evidence="6">
    <location>
        <begin position="66"/>
        <end position="86"/>
    </location>
</feature>
<evidence type="ECO:0000256" key="6">
    <source>
        <dbReference type="SAM" id="Phobius"/>
    </source>
</evidence>
<feature type="transmembrane region" description="Helical" evidence="6">
    <location>
        <begin position="255"/>
        <end position="280"/>
    </location>
</feature>
<dbReference type="InterPro" id="IPR001851">
    <property type="entry name" value="ABC_transp_permease"/>
</dbReference>
<dbReference type="GO" id="GO:0015658">
    <property type="term" value="F:branched-chain amino acid transmembrane transporter activity"/>
    <property type="evidence" value="ECO:0007669"/>
    <property type="project" value="InterPro"/>
</dbReference>
<evidence type="ECO:0000256" key="2">
    <source>
        <dbReference type="ARBA" id="ARBA00022475"/>
    </source>
</evidence>
<dbReference type="EMBL" id="CP063304">
    <property type="protein sequence ID" value="QOV18609.1"/>
    <property type="molecule type" value="Genomic_DNA"/>
</dbReference>
<accession>A0A7M2REE4</accession>
<dbReference type="InterPro" id="IPR043428">
    <property type="entry name" value="LivM-like"/>
</dbReference>
<evidence type="ECO:0000313" key="8">
    <source>
        <dbReference type="Proteomes" id="UP000593601"/>
    </source>
</evidence>
<evidence type="ECO:0000256" key="1">
    <source>
        <dbReference type="ARBA" id="ARBA00004651"/>
    </source>
</evidence>
<feature type="transmembrane region" description="Helical" evidence="6">
    <location>
        <begin position="169"/>
        <end position="188"/>
    </location>
</feature>
<dbReference type="Pfam" id="PF02653">
    <property type="entry name" value="BPD_transp_2"/>
    <property type="match status" value="1"/>
</dbReference>
<evidence type="ECO:0000256" key="5">
    <source>
        <dbReference type="ARBA" id="ARBA00023136"/>
    </source>
</evidence>
<comment type="subcellular location">
    <subcellularLocation>
        <location evidence="1">Cell membrane</location>
        <topology evidence="1">Multi-pass membrane protein</topology>
    </subcellularLocation>
</comment>
<keyword evidence="8" id="KW-1185">Reference proteome</keyword>
<feature type="transmembrane region" description="Helical" evidence="6">
    <location>
        <begin position="40"/>
        <end position="59"/>
    </location>
</feature>
<feature type="transmembrane region" description="Helical" evidence="6">
    <location>
        <begin position="121"/>
        <end position="140"/>
    </location>
</feature>